<dbReference type="Proteomes" id="UP001220670">
    <property type="component" value="Unassembled WGS sequence"/>
</dbReference>
<organism evidence="2 3">
    <name type="scientific">Limosilactobacillus mucosae</name>
    <name type="common">Lactobacillus mucosae</name>
    <dbReference type="NCBI Taxonomy" id="97478"/>
    <lineage>
        <taxon>Bacteria</taxon>
        <taxon>Bacillati</taxon>
        <taxon>Bacillota</taxon>
        <taxon>Bacilli</taxon>
        <taxon>Lactobacillales</taxon>
        <taxon>Lactobacillaceae</taxon>
        <taxon>Limosilactobacillus</taxon>
    </lineage>
</organism>
<feature type="transmembrane region" description="Helical" evidence="1">
    <location>
        <begin position="21"/>
        <end position="41"/>
    </location>
</feature>
<reference evidence="2" key="1">
    <citation type="submission" date="2023-01" db="EMBL/GenBank/DDBJ databases">
        <title>Genome analysis of 13 Lactobacillus isolated from gut of wild boar.</title>
        <authorList>
            <person name="Papp P."/>
            <person name="Libisch B."/>
            <person name="Nagy T."/>
            <person name="Olasz F."/>
        </authorList>
    </citation>
    <scope>NUCLEOTIDE SEQUENCE</scope>
    <source>
        <strain evidence="2">F146</strain>
    </source>
</reference>
<sequence>MPKPKEPTTTAKAHDLIKKTVNIVLLILSTVLLAFALKLTYEAAYSPLQAAVQHPDRLTIFYRPGCGRCHNALPRMIPRLLFSTKRDYLINADGLSQAQLRKAQLKLTPGFMYDGKNVQTIDSRRIDQIWKQSH</sequence>
<evidence type="ECO:0000256" key="1">
    <source>
        <dbReference type="SAM" id="Phobius"/>
    </source>
</evidence>
<gene>
    <name evidence="2" type="ORF">PO250_02060</name>
</gene>
<dbReference type="RefSeq" id="WP_272225781.1">
    <property type="nucleotide sequence ID" value="NZ_JAQONE010000006.1"/>
</dbReference>
<comment type="caution">
    <text evidence="2">The sequence shown here is derived from an EMBL/GenBank/DDBJ whole genome shotgun (WGS) entry which is preliminary data.</text>
</comment>
<dbReference type="SUPFAM" id="SSF52833">
    <property type="entry name" value="Thioredoxin-like"/>
    <property type="match status" value="1"/>
</dbReference>
<dbReference type="EMBL" id="JAQONE010000006">
    <property type="protein sequence ID" value="MDC2829121.1"/>
    <property type="molecule type" value="Genomic_DNA"/>
</dbReference>
<protein>
    <recommendedName>
        <fullName evidence="4">Thioredoxin domain-containing protein</fullName>
    </recommendedName>
</protein>
<accession>A0AAJ1M9P6</accession>
<name>A0AAJ1M9P6_LIMMU</name>
<evidence type="ECO:0000313" key="2">
    <source>
        <dbReference type="EMBL" id="MDC2829121.1"/>
    </source>
</evidence>
<dbReference type="InterPro" id="IPR036249">
    <property type="entry name" value="Thioredoxin-like_sf"/>
</dbReference>
<keyword evidence="1" id="KW-0812">Transmembrane</keyword>
<dbReference type="AlphaFoldDB" id="A0AAJ1M9P6"/>
<keyword evidence="1" id="KW-0472">Membrane</keyword>
<evidence type="ECO:0008006" key="4">
    <source>
        <dbReference type="Google" id="ProtNLM"/>
    </source>
</evidence>
<evidence type="ECO:0000313" key="3">
    <source>
        <dbReference type="Proteomes" id="UP001220670"/>
    </source>
</evidence>
<proteinExistence type="predicted"/>
<keyword evidence="1" id="KW-1133">Transmembrane helix</keyword>